<dbReference type="EMBL" id="BARS01043048">
    <property type="protein sequence ID" value="GAG35438.1"/>
    <property type="molecule type" value="Genomic_DNA"/>
</dbReference>
<accession>X0XFM2</accession>
<reference evidence="1" key="1">
    <citation type="journal article" date="2014" name="Front. Microbiol.">
        <title>High frequency of phylogenetically diverse reductive dehalogenase-homologous genes in deep subseafloor sedimentary metagenomes.</title>
        <authorList>
            <person name="Kawai M."/>
            <person name="Futagami T."/>
            <person name="Toyoda A."/>
            <person name="Takaki Y."/>
            <person name="Nishi S."/>
            <person name="Hori S."/>
            <person name="Arai W."/>
            <person name="Tsubouchi T."/>
            <person name="Morono Y."/>
            <person name="Uchiyama I."/>
            <person name="Ito T."/>
            <person name="Fujiyama A."/>
            <person name="Inagaki F."/>
            <person name="Takami H."/>
        </authorList>
    </citation>
    <scope>NUCLEOTIDE SEQUENCE</scope>
    <source>
        <strain evidence="1">Expedition CK06-06</strain>
    </source>
</reference>
<dbReference type="Gene3D" id="1.25.40.10">
    <property type="entry name" value="Tetratricopeptide repeat domain"/>
    <property type="match status" value="1"/>
</dbReference>
<name>X0XFM2_9ZZZZ</name>
<dbReference type="InterPro" id="IPR011990">
    <property type="entry name" value="TPR-like_helical_dom_sf"/>
</dbReference>
<protein>
    <submittedName>
        <fullName evidence="1">Uncharacterized protein</fullName>
    </submittedName>
</protein>
<feature type="non-terminal residue" evidence="1">
    <location>
        <position position="78"/>
    </location>
</feature>
<organism evidence="1">
    <name type="scientific">marine sediment metagenome</name>
    <dbReference type="NCBI Taxonomy" id="412755"/>
    <lineage>
        <taxon>unclassified sequences</taxon>
        <taxon>metagenomes</taxon>
        <taxon>ecological metagenomes</taxon>
    </lineage>
</organism>
<dbReference type="SUPFAM" id="SSF48452">
    <property type="entry name" value="TPR-like"/>
    <property type="match status" value="1"/>
</dbReference>
<gene>
    <name evidence="1" type="ORF">S01H1_65226</name>
</gene>
<proteinExistence type="predicted"/>
<dbReference type="PROSITE" id="PS50293">
    <property type="entry name" value="TPR_REGION"/>
    <property type="match status" value="1"/>
</dbReference>
<dbReference type="Pfam" id="PF13176">
    <property type="entry name" value="TPR_7"/>
    <property type="match status" value="1"/>
</dbReference>
<dbReference type="AlphaFoldDB" id="X0XFM2"/>
<dbReference type="InterPro" id="IPR019734">
    <property type="entry name" value="TPR_rpt"/>
</dbReference>
<sequence>MAPWWSFLMGSRDRDEGKPDYYQEGLDLAGQERFHEALTSLRLALREQPGDVATLEQIAVVYTRMGMTDEAIKMYQRA</sequence>
<evidence type="ECO:0000313" key="1">
    <source>
        <dbReference type="EMBL" id="GAG35438.1"/>
    </source>
</evidence>
<comment type="caution">
    <text evidence="1">The sequence shown here is derived from an EMBL/GenBank/DDBJ whole genome shotgun (WGS) entry which is preliminary data.</text>
</comment>